<evidence type="ECO:0000313" key="2">
    <source>
        <dbReference type="EMBL" id="KAF6156097.1"/>
    </source>
</evidence>
<feature type="non-terminal residue" evidence="2">
    <location>
        <position position="71"/>
    </location>
</feature>
<sequence length="71" mass="7842">TYKCPTSSQQSPITKPHHNPPNHAHKLPVRMYRNPPNLSTPKILTSRGDVQLHKPPGLAAYFTKPCCLAAS</sequence>
<organism evidence="2 3">
    <name type="scientific">Kingdonia uniflora</name>
    <dbReference type="NCBI Taxonomy" id="39325"/>
    <lineage>
        <taxon>Eukaryota</taxon>
        <taxon>Viridiplantae</taxon>
        <taxon>Streptophyta</taxon>
        <taxon>Embryophyta</taxon>
        <taxon>Tracheophyta</taxon>
        <taxon>Spermatophyta</taxon>
        <taxon>Magnoliopsida</taxon>
        <taxon>Ranunculales</taxon>
        <taxon>Circaeasteraceae</taxon>
        <taxon>Kingdonia</taxon>
    </lineage>
</organism>
<name>A0A7J7MMM5_9MAGN</name>
<protein>
    <submittedName>
        <fullName evidence="2">Uncharacterized protein</fullName>
    </submittedName>
</protein>
<gene>
    <name evidence="2" type="ORF">GIB67_007472</name>
</gene>
<accession>A0A7J7MMM5</accession>
<proteinExistence type="predicted"/>
<reference evidence="2 3" key="1">
    <citation type="journal article" date="2020" name="IScience">
        <title>Genome Sequencing of the Endangered Kingdonia uniflora (Circaeasteraceae, Ranunculales) Reveals Potential Mechanisms of Evolutionary Specialization.</title>
        <authorList>
            <person name="Sun Y."/>
            <person name="Deng T."/>
            <person name="Zhang A."/>
            <person name="Moore M.J."/>
            <person name="Landis J.B."/>
            <person name="Lin N."/>
            <person name="Zhang H."/>
            <person name="Zhang X."/>
            <person name="Huang J."/>
            <person name="Zhang X."/>
            <person name="Sun H."/>
            <person name="Wang H."/>
        </authorList>
    </citation>
    <scope>NUCLEOTIDE SEQUENCE [LARGE SCALE GENOMIC DNA]</scope>
    <source>
        <strain evidence="2">TB1705</strain>
        <tissue evidence="2">Leaf</tissue>
    </source>
</reference>
<keyword evidence="3" id="KW-1185">Reference proteome</keyword>
<dbReference type="Proteomes" id="UP000541444">
    <property type="component" value="Unassembled WGS sequence"/>
</dbReference>
<feature type="compositionally biased region" description="Polar residues" evidence="1">
    <location>
        <begin position="1"/>
        <end position="13"/>
    </location>
</feature>
<feature type="compositionally biased region" description="Basic residues" evidence="1">
    <location>
        <begin position="15"/>
        <end position="28"/>
    </location>
</feature>
<comment type="caution">
    <text evidence="2">The sequence shown here is derived from an EMBL/GenBank/DDBJ whole genome shotgun (WGS) entry which is preliminary data.</text>
</comment>
<dbReference type="EMBL" id="JACGCM010001378">
    <property type="protein sequence ID" value="KAF6156097.1"/>
    <property type="molecule type" value="Genomic_DNA"/>
</dbReference>
<feature type="region of interest" description="Disordered" evidence="1">
    <location>
        <begin position="1"/>
        <end position="41"/>
    </location>
</feature>
<evidence type="ECO:0000256" key="1">
    <source>
        <dbReference type="SAM" id="MobiDB-lite"/>
    </source>
</evidence>
<dbReference type="AlphaFoldDB" id="A0A7J7MMM5"/>
<evidence type="ECO:0000313" key="3">
    <source>
        <dbReference type="Proteomes" id="UP000541444"/>
    </source>
</evidence>